<sequence length="42" mass="4589">MAFGSFNSSGIQAPMAEVNTTSLIDVTTMLMIIFIVYEQAVF</sequence>
<keyword evidence="1" id="KW-0812">Transmembrane</keyword>
<evidence type="ECO:0000313" key="3">
    <source>
        <dbReference type="Proteomes" id="UP001574673"/>
    </source>
</evidence>
<proteinExistence type="predicted"/>
<keyword evidence="1" id="KW-0472">Membrane</keyword>
<dbReference type="EMBL" id="JBEUWX010000002">
    <property type="protein sequence ID" value="MFA9950339.1"/>
    <property type="molecule type" value="Genomic_DNA"/>
</dbReference>
<keyword evidence="1" id="KW-1133">Transmembrane helix</keyword>
<dbReference type="Proteomes" id="UP001574673">
    <property type="component" value="Unassembled WGS sequence"/>
</dbReference>
<gene>
    <name evidence="2" type="ORF">ABCS64_08415</name>
</gene>
<comment type="caution">
    <text evidence="2">The sequence shown here is derived from an EMBL/GenBank/DDBJ whole genome shotgun (WGS) entry which is preliminary data.</text>
</comment>
<dbReference type="RefSeq" id="WP_418891399.1">
    <property type="nucleotide sequence ID" value="NZ_JBEUWX010000002.1"/>
</dbReference>
<feature type="transmembrane region" description="Helical" evidence="1">
    <location>
        <begin position="20"/>
        <end position="37"/>
    </location>
</feature>
<organism evidence="2 3">
    <name type="scientific">Dentiradicibacter hellwigii</name>
    <dbReference type="NCBI Taxonomy" id="3149053"/>
    <lineage>
        <taxon>Bacteria</taxon>
        <taxon>Pseudomonadati</taxon>
        <taxon>Pseudomonadota</taxon>
        <taxon>Betaproteobacteria</taxon>
        <taxon>Rhodocyclales</taxon>
        <taxon>Rhodocyclaceae</taxon>
        <taxon>Dentiradicibacter</taxon>
    </lineage>
</organism>
<accession>A0ABV4UHJ1</accession>
<name>A0ABV4UHJ1_9RHOO</name>
<keyword evidence="3" id="KW-1185">Reference proteome</keyword>
<evidence type="ECO:0000256" key="1">
    <source>
        <dbReference type="SAM" id="Phobius"/>
    </source>
</evidence>
<reference evidence="3" key="1">
    <citation type="submission" date="2024-06" db="EMBL/GenBank/DDBJ databases">
        <title>Radixoralia hellwigii gen. nov., sp nov., isolated from a root canal in the human oral cavity.</title>
        <authorList>
            <person name="Bartsch S."/>
            <person name="Wittmer A."/>
            <person name="Schulz A.-K."/>
            <person name="Neumann-Schaal M."/>
            <person name="Wolf J."/>
            <person name="Gronow S."/>
            <person name="Tennert C."/>
            <person name="Haecker G."/>
            <person name="Cieplik F."/>
            <person name="Al-Ahmad A."/>
        </authorList>
    </citation>
    <scope>NUCLEOTIDE SEQUENCE [LARGE SCALE GENOMIC DNA]</scope>
    <source>
        <strain evidence="3">Wk13</strain>
    </source>
</reference>
<protein>
    <submittedName>
        <fullName evidence="2">Uncharacterized protein</fullName>
    </submittedName>
</protein>
<evidence type="ECO:0000313" key="2">
    <source>
        <dbReference type="EMBL" id="MFA9950339.1"/>
    </source>
</evidence>